<dbReference type="OrthoDB" id="2735536at2759"/>
<evidence type="ECO:0000313" key="4">
    <source>
        <dbReference type="EMBL" id="CAF1230469.1"/>
    </source>
</evidence>
<dbReference type="SUPFAM" id="SSF51735">
    <property type="entry name" value="NAD(P)-binding Rossmann-fold domains"/>
    <property type="match status" value="1"/>
</dbReference>
<dbReference type="Proteomes" id="UP000681722">
    <property type="component" value="Unassembled WGS sequence"/>
</dbReference>
<dbReference type="Gene3D" id="3.40.50.720">
    <property type="entry name" value="NAD(P)-binding Rossmann-like Domain"/>
    <property type="match status" value="1"/>
</dbReference>
<protein>
    <recommendedName>
        <fullName evidence="3">NAD-dependent epimerase/dehydratase domain-containing protein</fullName>
    </recommendedName>
</protein>
<comment type="caution">
    <text evidence="4">The sequence shown here is derived from an EMBL/GenBank/DDBJ whole genome shotgun (WGS) entry which is preliminary data.</text>
</comment>
<accession>A0A814YLG4</accession>
<dbReference type="InterPro" id="IPR036291">
    <property type="entry name" value="NAD(P)-bd_dom_sf"/>
</dbReference>
<evidence type="ECO:0000313" key="6">
    <source>
        <dbReference type="Proteomes" id="UP000663829"/>
    </source>
</evidence>
<evidence type="ECO:0000259" key="3">
    <source>
        <dbReference type="Pfam" id="PF01370"/>
    </source>
</evidence>
<dbReference type="CDD" id="cd05227">
    <property type="entry name" value="AR_SDR_e"/>
    <property type="match status" value="1"/>
</dbReference>
<dbReference type="GO" id="GO:0016616">
    <property type="term" value="F:oxidoreductase activity, acting on the CH-OH group of donors, NAD or NADP as acceptor"/>
    <property type="evidence" value="ECO:0007669"/>
    <property type="project" value="TreeGrafter"/>
</dbReference>
<gene>
    <name evidence="4" type="ORF">GPM918_LOCUS25148</name>
    <name evidence="5" type="ORF">SRO942_LOCUS25154</name>
</gene>
<dbReference type="PANTHER" id="PTHR10366:SF564">
    <property type="entry name" value="STEROL-4-ALPHA-CARBOXYLATE 3-DEHYDROGENASE, DECARBOXYLATING"/>
    <property type="match status" value="1"/>
</dbReference>
<evidence type="ECO:0000313" key="5">
    <source>
        <dbReference type="EMBL" id="CAF3993146.1"/>
    </source>
</evidence>
<proteinExistence type="inferred from homology"/>
<dbReference type="Pfam" id="PF01370">
    <property type="entry name" value="Epimerase"/>
    <property type="match status" value="1"/>
</dbReference>
<evidence type="ECO:0000256" key="2">
    <source>
        <dbReference type="ARBA" id="ARBA00023445"/>
    </source>
</evidence>
<evidence type="ECO:0000256" key="1">
    <source>
        <dbReference type="ARBA" id="ARBA00023002"/>
    </source>
</evidence>
<name>A0A814YLG4_9BILA</name>
<dbReference type="AlphaFoldDB" id="A0A814YLG4"/>
<comment type="similarity">
    <text evidence="2">Belongs to the NAD(P)-dependent epimerase/dehydratase family. Dihydroflavonol-4-reductase subfamily.</text>
</comment>
<dbReference type="PANTHER" id="PTHR10366">
    <property type="entry name" value="NAD DEPENDENT EPIMERASE/DEHYDRATASE"/>
    <property type="match status" value="1"/>
</dbReference>
<dbReference type="EMBL" id="CAJOBC010009648">
    <property type="protein sequence ID" value="CAF3993146.1"/>
    <property type="molecule type" value="Genomic_DNA"/>
</dbReference>
<dbReference type="InterPro" id="IPR050425">
    <property type="entry name" value="NAD(P)_dehydrat-like"/>
</dbReference>
<feature type="domain" description="NAD-dependent epimerase/dehydratase" evidence="3">
    <location>
        <begin position="5"/>
        <end position="270"/>
    </location>
</feature>
<organism evidence="4 6">
    <name type="scientific">Didymodactylos carnosus</name>
    <dbReference type="NCBI Taxonomy" id="1234261"/>
    <lineage>
        <taxon>Eukaryota</taxon>
        <taxon>Metazoa</taxon>
        <taxon>Spiralia</taxon>
        <taxon>Gnathifera</taxon>
        <taxon>Rotifera</taxon>
        <taxon>Eurotatoria</taxon>
        <taxon>Bdelloidea</taxon>
        <taxon>Philodinida</taxon>
        <taxon>Philodinidae</taxon>
        <taxon>Didymodactylos</taxon>
    </lineage>
</organism>
<dbReference type="EMBL" id="CAJNOQ010009643">
    <property type="protein sequence ID" value="CAF1230469.1"/>
    <property type="molecule type" value="Genomic_DNA"/>
</dbReference>
<keyword evidence="1" id="KW-0560">Oxidoreductase</keyword>
<dbReference type="InterPro" id="IPR001509">
    <property type="entry name" value="Epimerase_deHydtase"/>
</dbReference>
<dbReference type="Proteomes" id="UP000663829">
    <property type="component" value="Unassembled WGS sequence"/>
</dbReference>
<sequence>MPETILVTGASAFIGGWVIKLLLDKGYNVRGTVRSAAKEAQVLEAIPKEQRGQVSFAHIADIATDSFDEAVHGVDGIIHIASPFHFKVIDPEKDLLLPAINGTLGVLKSAHKYNRSNLNKIKRIVITSSFASIVDTNRSNQPIYTYTEKDWSPVTYEQGAAAKNDPAVAYRASKVCAERAAWDFVEKEKPSFTIATICEPMVYGPHFGRFQSLDEINTSNAALWSLVTSGKDAKIPDVRTPFWVDVRDVAYTHVAALEAATNTNERYLIAAGSWSNQEIVDIVHESKIIPQSIKDSAPVGTKGQQLPIHYTIDSSTAQKNLGTTYIPLKKTVEDLILQLVELQQKSTK</sequence>
<reference evidence="4" key="1">
    <citation type="submission" date="2021-02" db="EMBL/GenBank/DDBJ databases">
        <authorList>
            <person name="Nowell W R."/>
        </authorList>
    </citation>
    <scope>NUCLEOTIDE SEQUENCE</scope>
</reference>
<keyword evidence="6" id="KW-1185">Reference proteome</keyword>